<feature type="non-terminal residue" evidence="1">
    <location>
        <position position="1"/>
    </location>
</feature>
<evidence type="ECO:0000313" key="2">
    <source>
        <dbReference type="Proteomes" id="UP000031036"/>
    </source>
</evidence>
<sequence length="131" mass="14652">NFTIQREGCSYTPSILLMSSLLGCGFCSKYTSNAARWFASRFVLLRRLRDPIPKTPLAKEEPSKVVSTVGRVGVPEQTCMMKRLRKTSLAGAPFATAVSTSVIHCLRSGYNLHMFLNDRFIDSKRETVVCE</sequence>
<evidence type="ECO:0000313" key="1">
    <source>
        <dbReference type="EMBL" id="KHN88871.1"/>
    </source>
</evidence>
<comment type="caution">
    <text evidence="1">The sequence shown here is derived from an EMBL/GenBank/DDBJ whole genome shotgun (WGS) entry which is preliminary data.</text>
</comment>
<keyword evidence="2" id="KW-1185">Reference proteome</keyword>
<gene>
    <name evidence="1" type="ORF">Tcan_01069</name>
</gene>
<name>A0A0B2VZA2_TOXCA</name>
<organism evidence="1 2">
    <name type="scientific">Toxocara canis</name>
    <name type="common">Canine roundworm</name>
    <dbReference type="NCBI Taxonomy" id="6265"/>
    <lineage>
        <taxon>Eukaryota</taxon>
        <taxon>Metazoa</taxon>
        <taxon>Ecdysozoa</taxon>
        <taxon>Nematoda</taxon>
        <taxon>Chromadorea</taxon>
        <taxon>Rhabditida</taxon>
        <taxon>Spirurina</taxon>
        <taxon>Ascaridomorpha</taxon>
        <taxon>Ascaridoidea</taxon>
        <taxon>Toxocaridae</taxon>
        <taxon>Toxocara</taxon>
    </lineage>
</organism>
<dbReference type="AlphaFoldDB" id="A0A0B2VZA2"/>
<accession>A0A0B2VZA2</accession>
<protein>
    <submittedName>
        <fullName evidence="1">Uncharacterized protein</fullName>
    </submittedName>
</protein>
<dbReference type="Proteomes" id="UP000031036">
    <property type="component" value="Unassembled WGS sequence"/>
</dbReference>
<feature type="non-terminal residue" evidence="1">
    <location>
        <position position="131"/>
    </location>
</feature>
<dbReference type="EMBL" id="JPKZ01000163">
    <property type="protein sequence ID" value="KHN88871.1"/>
    <property type="molecule type" value="Genomic_DNA"/>
</dbReference>
<proteinExistence type="predicted"/>
<reference evidence="1 2" key="1">
    <citation type="submission" date="2014-11" db="EMBL/GenBank/DDBJ databases">
        <title>Genetic blueprint of the zoonotic pathogen Toxocara canis.</title>
        <authorList>
            <person name="Zhu X.-Q."/>
            <person name="Korhonen P.K."/>
            <person name="Cai H."/>
            <person name="Young N.D."/>
            <person name="Nejsum P."/>
            <person name="von Samson-Himmelstjerna G."/>
            <person name="Boag P.R."/>
            <person name="Tan P."/>
            <person name="Li Q."/>
            <person name="Min J."/>
            <person name="Yang Y."/>
            <person name="Wang X."/>
            <person name="Fang X."/>
            <person name="Hall R.S."/>
            <person name="Hofmann A."/>
            <person name="Sternberg P.W."/>
            <person name="Jex A.R."/>
            <person name="Gasser R.B."/>
        </authorList>
    </citation>
    <scope>NUCLEOTIDE SEQUENCE [LARGE SCALE GENOMIC DNA]</scope>
    <source>
        <strain evidence="1">PN_DK_2014</strain>
    </source>
</reference>